<feature type="domain" description="SsuA/THI5-like" evidence="2">
    <location>
        <begin position="54"/>
        <end position="262"/>
    </location>
</feature>
<dbReference type="Pfam" id="PF09084">
    <property type="entry name" value="NMT1"/>
    <property type="match status" value="1"/>
</dbReference>
<protein>
    <submittedName>
        <fullName evidence="3">ABC transporter substrate-binding protein</fullName>
    </submittedName>
</protein>
<reference evidence="3 4" key="1">
    <citation type="submission" date="2020-10" db="EMBL/GenBank/DDBJ databases">
        <title>Degradation of 1,4-Dioxane by Xanthobacter sp. YN2, via a Novel Group-2 Soluble Di-Iron Monooxygenase.</title>
        <authorList>
            <person name="Ma F."/>
            <person name="Wang Y."/>
            <person name="Yang J."/>
            <person name="Guo H."/>
            <person name="Su D."/>
            <person name="Yu L."/>
        </authorList>
    </citation>
    <scope>NUCLEOTIDE SEQUENCE [LARGE SCALE GENOMIC DNA]</scope>
    <source>
        <strain evidence="3 4">YN2</strain>
    </source>
</reference>
<dbReference type="InterPro" id="IPR019546">
    <property type="entry name" value="TAT_signal_bac_arc"/>
</dbReference>
<proteinExistence type="predicted"/>
<evidence type="ECO:0000259" key="2">
    <source>
        <dbReference type="Pfam" id="PF09084"/>
    </source>
</evidence>
<dbReference type="Proteomes" id="UP000596427">
    <property type="component" value="Chromosome"/>
</dbReference>
<gene>
    <name evidence="3" type="ORF">EZH22_02435</name>
</gene>
<name>A0A974PPC7_9HYPH</name>
<dbReference type="InterPro" id="IPR015168">
    <property type="entry name" value="SsuA/THI5"/>
</dbReference>
<dbReference type="RefSeq" id="WP_203194216.1">
    <property type="nucleotide sequence ID" value="NZ_CP063362.1"/>
</dbReference>
<dbReference type="InterPro" id="IPR006311">
    <property type="entry name" value="TAT_signal"/>
</dbReference>
<keyword evidence="4" id="KW-1185">Reference proteome</keyword>
<organism evidence="3 4">
    <name type="scientific">Xanthobacter dioxanivorans</name>
    <dbReference type="NCBI Taxonomy" id="2528964"/>
    <lineage>
        <taxon>Bacteria</taxon>
        <taxon>Pseudomonadati</taxon>
        <taxon>Pseudomonadota</taxon>
        <taxon>Alphaproteobacteria</taxon>
        <taxon>Hyphomicrobiales</taxon>
        <taxon>Xanthobacteraceae</taxon>
        <taxon>Xanthobacter</taxon>
    </lineage>
</organism>
<keyword evidence="1" id="KW-0732">Signal</keyword>
<accession>A0A974PPC7</accession>
<feature type="signal peptide" evidence="1">
    <location>
        <begin position="1"/>
        <end position="36"/>
    </location>
</feature>
<dbReference type="SUPFAM" id="SSF53850">
    <property type="entry name" value="Periplasmic binding protein-like II"/>
    <property type="match status" value="1"/>
</dbReference>
<dbReference type="Gene3D" id="3.40.190.10">
    <property type="entry name" value="Periplasmic binding protein-like II"/>
    <property type="match status" value="2"/>
</dbReference>
<dbReference type="InterPro" id="IPR027939">
    <property type="entry name" value="NMT1/THI5"/>
</dbReference>
<dbReference type="GO" id="GO:0009228">
    <property type="term" value="P:thiamine biosynthetic process"/>
    <property type="evidence" value="ECO:0007669"/>
    <property type="project" value="InterPro"/>
</dbReference>
<dbReference type="NCBIfam" id="TIGR01409">
    <property type="entry name" value="TAT_signal_seq"/>
    <property type="match status" value="1"/>
</dbReference>
<sequence>MPQDSFTPSRRSLLKAGGALALCATAGLRLPTPAIAQTRAIKLTLPWLANGSTLFTYVAKNQGFFKKRGLEVTISRGFGSVAAAQTVGAGEFDFGFVFAGGIILGAARGLPLVAMGTLGYDATMGILVRADSPIKTAKDLEGKKIGIVPTSAEAPYWPAFARKAGIDTSGISMVQMDNRVLEQSLINNQVDAITAIGTSSVPVMMALKQPSRFMLWSKAGVSLYAGQVVTRAETLAKDKALCQAVTDALVEGLVFALKDPEAGVDIFLKEVPEVGVTKGGKENATISQGLMHYTVLSPEAEQRAIGFTDMTKVAGMVDLVMEYGAPKDAKRPDPATLFTNDFVGDVGKLTPDQWAKVKANVAEYAAILG</sequence>
<evidence type="ECO:0000313" key="3">
    <source>
        <dbReference type="EMBL" id="QRG07304.1"/>
    </source>
</evidence>
<dbReference type="PANTHER" id="PTHR31528">
    <property type="entry name" value="4-AMINO-5-HYDROXYMETHYL-2-METHYLPYRIMIDINE PHOSPHATE SYNTHASE THI11-RELATED"/>
    <property type="match status" value="1"/>
</dbReference>
<dbReference type="AlphaFoldDB" id="A0A974PPC7"/>
<dbReference type="EMBL" id="CP063362">
    <property type="protein sequence ID" value="QRG07304.1"/>
    <property type="molecule type" value="Genomic_DNA"/>
</dbReference>
<feature type="chain" id="PRO_5037409098" evidence="1">
    <location>
        <begin position="37"/>
        <end position="369"/>
    </location>
</feature>
<evidence type="ECO:0000313" key="4">
    <source>
        <dbReference type="Proteomes" id="UP000596427"/>
    </source>
</evidence>
<dbReference type="PANTHER" id="PTHR31528:SF3">
    <property type="entry name" value="THIAMINE BIOSYNTHESIS PROTEIN HI_0357-RELATED"/>
    <property type="match status" value="1"/>
</dbReference>
<evidence type="ECO:0000256" key="1">
    <source>
        <dbReference type="SAM" id="SignalP"/>
    </source>
</evidence>
<dbReference type="PROSITE" id="PS51318">
    <property type="entry name" value="TAT"/>
    <property type="match status" value="1"/>
</dbReference>
<dbReference type="KEGG" id="xdi:EZH22_02435"/>